<evidence type="ECO:0000256" key="1">
    <source>
        <dbReference type="SAM" id="MobiDB-lite"/>
    </source>
</evidence>
<protein>
    <submittedName>
        <fullName evidence="2">Uncharacterized protein</fullName>
    </submittedName>
</protein>
<proteinExistence type="predicted"/>
<evidence type="ECO:0000313" key="3">
    <source>
        <dbReference type="Proteomes" id="UP000238206"/>
    </source>
</evidence>
<feature type="region of interest" description="Disordered" evidence="1">
    <location>
        <begin position="70"/>
        <end position="214"/>
    </location>
</feature>
<dbReference type="AlphaFoldDB" id="A0A2S8IVD7"/>
<evidence type="ECO:0000313" key="2">
    <source>
        <dbReference type="EMBL" id="PQP18649.1"/>
    </source>
</evidence>
<organism evidence="2 3">
    <name type="scientific">Burkholderia cepacia</name>
    <name type="common">Pseudomonas cepacia</name>
    <dbReference type="NCBI Taxonomy" id="292"/>
    <lineage>
        <taxon>Bacteria</taxon>
        <taxon>Pseudomonadati</taxon>
        <taxon>Pseudomonadota</taxon>
        <taxon>Betaproteobacteria</taxon>
        <taxon>Burkholderiales</taxon>
        <taxon>Burkholderiaceae</taxon>
        <taxon>Burkholderia</taxon>
        <taxon>Burkholderia cepacia complex</taxon>
    </lineage>
</organism>
<name>A0A2S8IVD7_BURCE</name>
<accession>A0A2S8IVD7</accession>
<dbReference type="Proteomes" id="UP000238206">
    <property type="component" value="Unassembled WGS sequence"/>
</dbReference>
<sequence length="310" mass="34241">MPRTEERASNLHPDEFGHDALAHDAGSDDGRVASSRLDRERFHALRPRSASESRIAQWRANVHRSIHGEDLPPAWVSHPESSRLAEGVSPLPGAPAPFTSAPPGRRPVGAMPSRHGPTANDDHAHYAQLPSEDGRSQVGESWMPMPPRSVSPISSLHERHTPLDRHAPASDDGRVPLLSDDDAFRTDPRRTPFPSRPVTPSTTFDPSDRDTRAGTSAFTDRATYDASSNWQDPSFQNDFTPGMQRPGQPRRPGMNAPDNRWTSRLRPWENVIEGGASVMAMMARTIISVVQSIAQIFEKWGDALVSLTRR</sequence>
<dbReference type="EMBL" id="PUIQ01000013">
    <property type="protein sequence ID" value="PQP18649.1"/>
    <property type="molecule type" value="Genomic_DNA"/>
</dbReference>
<feature type="compositionally biased region" description="Basic and acidic residues" evidence="1">
    <location>
        <begin position="156"/>
        <end position="174"/>
    </location>
</feature>
<feature type="region of interest" description="Disordered" evidence="1">
    <location>
        <begin position="1"/>
        <end position="37"/>
    </location>
</feature>
<gene>
    <name evidence="2" type="ORF">C5615_12450</name>
</gene>
<reference evidence="2 3" key="1">
    <citation type="submission" date="2018-02" db="EMBL/GenBank/DDBJ databases">
        <title>Draft genome sequencing of Burkholderia cepacia Y14-15.</title>
        <authorList>
            <person name="Zheng B.-X."/>
        </authorList>
    </citation>
    <scope>NUCLEOTIDE SEQUENCE [LARGE SCALE GENOMIC DNA]</scope>
    <source>
        <strain evidence="2 3">Y14-15</strain>
    </source>
</reference>
<comment type="caution">
    <text evidence="2">The sequence shown here is derived from an EMBL/GenBank/DDBJ whole genome shotgun (WGS) entry which is preliminary data.</text>
</comment>